<dbReference type="STRING" id="1586287.BBK82_31600"/>
<proteinExistence type="predicted"/>
<feature type="region of interest" description="Disordered" evidence="1">
    <location>
        <begin position="46"/>
        <end position="70"/>
    </location>
</feature>
<evidence type="ECO:0000256" key="2">
    <source>
        <dbReference type="SAM" id="SignalP"/>
    </source>
</evidence>
<gene>
    <name evidence="4" type="ORF">BBK82_31600</name>
</gene>
<evidence type="ECO:0000259" key="3">
    <source>
        <dbReference type="PROSITE" id="PS50022"/>
    </source>
</evidence>
<dbReference type="InterPro" id="IPR012334">
    <property type="entry name" value="Pectin_lyas_fold"/>
</dbReference>
<dbReference type="InterPro" id="IPR008979">
    <property type="entry name" value="Galactose-bd-like_sf"/>
</dbReference>
<evidence type="ECO:0000313" key="5">
    <source>
        <dbReference type="Proteomes" id="UP000093053"/>
    </source>
</evidence>
<feature type="compositionally biased region" description="Polar residues" evidence="1">
    <location>
        <begin position="46"/>
        <end position="56"/>
    </location>
</feature>
<dbReference type="SUPFAM" id="SSF51126">
    <property type="entry name" value="Pectin lyase-like"/>
    <property type="match status" value="1"/>
</dbReference>
<accession>A0A1B2HQE2</accession>
<keyword evidence="2" id="KW-0732">Signal</keyword>
<dbReference type="Pfam" id="PF00754">
    <property type="entry name" value="F5_F8_type_C"/>
    <property type="match status" value="1"/>
</dbReference>
<name>A0A1B2HQE2_9PSEU</name>
<dbReference type="InterPro" id="IPR000421">
    <property type="entry name" value="FA58C"/>
</dbReference>
<reference evidence="4 5" key="1">
    <citation type="submission" date="2016-07" db="EMBL/GenBank/DDBJ databases">
        <title>Complete genome sequence of the Lentzea guizhouensis DHS C013.</title>
        <authorList>
            <person name="Cao C."/>
        </authorList>
    </citation>
    <scope>NUCLEOTIDE SEQUENCE [LARGE SCALE GENOMIC DNA]</scope>
    <source>
        <strain evidence="4 5">DHS C013</strain>
    </source>
</reference>
<dbReference type="InterPro" id="IPR051941">
    <property type="entry name" value="BG_Antigen-Binding_Lectin"/>
</dbReference>
<dbReference type="EMBL" id="CP016793">
    <property type="protein sequence ID" value="ANZ39911.1"/>
    <property type="molecule type" value="Genomic_DNA"/>
</dbReference>
<organism evidence="4 5">
    <name type="scientific">Lentzea guizhouensis</name>
    <dbReference type="NCBI Taxonomy" id="1586287"/>
    <lineage>
        <taxon>Bacteria</taxon>
        <taxon>Bacillati</taxon>
        <taxon>Actinomycetota</taxon>
        <taxon>Actinomycetes</taxon>
        <taxon>Pseudonocardiales</taxon>
        <taxon>Pseudonocardiaceae</taxon>
        <taxon>Lentzea</taxon>
    </lineage>
</organism>
<dbReference type="OrthoDB" id="2479530at2"/>
<evidence type="ECO:0000256" key="1">
    <source>
        <dbReference type="SAM" id="MobiDB-lite"/>
    </source>
</evidence>
<dbReference type="CDD" id="cd23669">
    <property type="entry name" value="GH55_SacteLam55A-like"/>
    <property type="match status" value="1"/>
</dbReference>
<evidence type="ECO:0000313" key="4">
    <source>
        <dbReference type="EMBL" id="ANZ39911.1"/>
    </source>
</evidence>
<dbReference type="KEGG" id="led:BBK82_31600"/>
<sequence length="734" mass="77888">MGIPLSRAAALSAAALCLVTTVSATTSTSAGAAACGTSNVALNRPATASSTENGGTPASAAVDGNAGTRWSSQFSDPQWLQVDLGSTQQVCRVSLSWEGAYGRAFQVQVSDNAADSGSWRSVYSTTSGTGGTQALDVSGTGRYVRVLGTQRGTGYGYSLWELSVNATTPDTPGVTPTDPRNPDFGPNVYVYGPGSSQAEMQSRLDAISAQMKTNQFGPQRHAVLFKPGSYNADVNLRFYTQIVGLGLMPDDVNINGHIRVEADWLQQGDDPNNLGNATQNFWRGAENLSVTLPANQIERWAVSQATAYRRMHLRGQAHLWNGYDGWASGGLIVDSKIDGTVISGSQQQFLTRNSNLAGGWSGSVWNMVFAGTQGAPANHFPNPSHTTVDTSPVTREKPYLYFDGSGEYRVFLPALRQNSRGTSWENGNPGTSVSLADFFIVKPGTPAATINAALTQGKHLLLTPGIHQLDDTIRVTRPNTVVLGLGLATLTPTTGRAALTTSDVDGVKLAGFLVDAGVRNSPVLLEIGDSGATSHAANPTSLHDVYLRVGGSQAGKATVSMRVNSQHTIIDHTWVWRADHGEGVSWTANPGQNGVVVNGDNVIAYGLFVEHYQQHNLIWNGNGGRVYLYQNELPYDPPNQAAWMNGSKRGWAGYKVSDNVTTHQAFGVGVYAFNQADPSIVTDNGFEAPNRPGVRFTHLVAVSLGGVGTIANVINGTGGQADLANQVRYVVSYP</sequence>
<dbReference type="InterPro" id="IPR059186">
    <property type="entry name" value="SACTE_4363"/>
</dbReference>
<feature type="domain" description="F5/8 type C" evidence="3">
    <location>
        <begin position="30"/>
        <end position="167"/>
    </location>
</feature>
<dbReference type="Proteomes" id="UP000093053">
    <property type="component" value="Chromosome"/>
</dbReference>
<dbReference type="PANTHER" id="PTHR45713">
    <property type="entry name" value="FTP DOMAIN-CONTAINING PROTEIN"/>
    <property type="match status" value="1"/>
</dbReference>
<dbReference type="Gene3D" id="2.60.120.260">
    <property type="entry name" value="Galactose-binding domain-like"/>
    <property type="match status" value="1"/>
</dbReference>
<feature type="signal peptide" evidence="2">
    <location>
        <begin position="1"/>
        <end position="24"/>
    </location>
</feature>
<feature type="chain" id="PRO_5008538487" evidence="2">
    <location>
        <begin position="25"/>
        <end position="734"/>
    </location>
</feature>
<dbReference type="PROSITE" id="PS51257">
    <property type="entry name" value="PROKAR_LIPOPROTEIN"/>
    <property type="match status" value="1"/>
</dbReference>
<dbReference type="SUPFAM" id="SSF49785">
    <property type="entry name" value="Galactose-binding domain-like"/>
    <property type="match status" value="1"/>
</dbReference>
<dbReference type="PANTHER" id="PTHR45713:SF6">
    <property type="entry name" value="F5_8 TYPE C DOMAIN-CONTAINING PROTEIN"/>
    <property type="match status" value="1"/>
</dbReference>
<protein>
    <submittedName>
        <fullName evidence="4">Sialidase</fullName>
    </submittedName>
</protein>
<keyword evidence="5" id="KW-1185">Reference proteome</keyword>
<dbReference type="Gene3D" id="2.160.20.10">
    <property type="entry name" value="Single-stranded right-handed beta-helix, Pectin lyase-like"/>
    <property type="match status" value="1"/>
</dbReference>
<dbReference type="PROSITE" id="PS50022">
    <property type="entry name" value="FA58C_3"/>
    <property type="match status" value="1"/>
</dbReference>
<dbReference type="InterPro" id="IPR011050">
    <property type="entry name" value="Pectin_lyase_fold/virulence"/>
</dbReference>
<dbReference type="AlphaFoldDB" id="A0A1B2HQE2"/>